<evidence type="ECO:0000313" key="1">
    <source>
        <dbReference type="EMBL" id="GBP07124.1"/>
    </source>
</evidence>
<dbReference type="Proteomes" id="UP000299102">
    <property type="component" value="Unassembled WGS sequence"/>
</dbReference>
<accession>A0A4C1SYZ8</accession>
<proteinExistence type="predicted"/>
<comment type="caution">
    <text evidence="1">The sequence shown here is derived from an EMBL/GenBank/DDBJ whole genome shotgun (WGS) entry which is preliminary data.</text>
</comment>
<protein>
    <submittedName>
        <fullName evidence="1">Uncharacterized protein</fullName>
    </submittedName>
</protein>
<dbReference type="EMBL" id="BGZK01000025">
    <property type="protein sequence ID" value="GBP07124.1"/>
    <property type="molecule type" value="Genomic_DNA"/>
</dbReference>
<keyword evidence="2" id="KW-1185">Reference proteome</keyword>
<evidence type="ECO:0000313" key="2">
    <source>
        <dbReference type="Proteomes" id="UP000299102"/>
    </source>
</evidence>
<organism evidence="1 2">
    <name type="scientific">Eumeta variegata</name>
    <name type="common">Bagworm moth</name>
    <name type="synonym">Eumeta japonica</name>
    <dbReference type="NCBI Taxonomy" id="151549"/>
    <lineage>
        <taxon>Eukaryota</taxon>
        <taxon>Metazoa</taxon>
        <taxon>Ecdysozoa</taxon>
        <taxon>Arthropoda</taxon>
        <taxon>Hexapoda</taxon>
        <taxon>Insecta</taxon>
        <taxon>Pterygota</taxon>
        <taxon>Neoptera</taxon>
        <taxon>Endopterygota</taxon>
        <taxon>Lepidoptera</taxon>
        <taxon>Glossata</taxon>
        <taxon>Ditrysia</taxon>
        <taxon>Tineoidea</taxon>
        <taxon>Psychidae</taxon>
        <taxon>Oiketicinae</taxon>
        <taxon>Eumeta</taxon>
    </lineage>
</organism>
<reference evidence="1 2" key="1">
    <citation type="journal article" date="2019" name="Commun. Biol.">
        <title>The bagworm genome reveals a unique fibroin gene that provides high tensile strength.</title>
        <authorList>
            <person name="Kono N."/>
            <person name="Nakamura H."/>
            <person name="Ohtoshi R."/>
            <person name="Tomita M."/>
            <person name="Numata K."/>
            <person name="Arakawa K."/>
        </authorList>
    </citation>
    <scope>NUCLEOTIDE SEQUENCE [LARGE SCALE GENOMIC DNA]</scope>
</reference>
<dbReference type="AlphaFoldDB" id="A0A4C1SYZ8"/>
<sequence length="291" mass="32874">MTSERAFRAAKRERYKTRIGAWITAFECARTPDHGAGLGLGETRVGIECRFRQRARKAFVLLYRASWNRTVGVDPNLRVGEVDLNTKETETGDSLRVQGQGYMVDVLTLANQTLSIFAEGLKCVWSGLDIIKMKNYTLSVDQFRPFILYFLLDSHQLMAVEIRIDGFAQRERPELWSLCASPGRVEGSIAIVIVYAVTNSVTNCSTLSYGNFNAKRSIKLVQRSRRRRPAPAGPAPVKYAPLEHLTSLWGVMTVWVIKSALDNVLRQDIQTVRYFLQTAERIWGGRAILIT</sequence>
<name>A0A4C1SYZ8_EUMVA</name>
<gene>
    <name evidence="1" type="ORF">EVAR_92040_1</name>
</gene>